<keyword evidence="1" id="KW-0472">Membrane</keyword>
<evidence type="ECO:0000313" key="3">
    <source>
        <dbReference type="Proteomes" id="UP000176037"/>
    </source>
</evidence>
<keyword evidence="1" id="KW-0812">Transmembrane</keyword>
<dbReference type="RefSeq" id="WP_070177342.1">
    <property type="nucleotide sequence ID" value="NZ_BMJR01000002.1"/>
</dbReference>
<dbReference type="OrthoDB" id="6332987at2"/>
<keyword evidence="1" id="KW-1133">Transmembrane helix</keyword>
<gene>
    <name evidence="2" type="ORF">BFC17_01425</name>
</gene>
<reference evidence="2 3" key="1">
    <citation type="submission" date="2016-09" db="EMBL/GenBank/DDBJ databases">
        <title>Alteromonas lipolytica, a new species isolated from sea water.</title>
        <authorList>
            <person name="Wu Y.-H."/>
            <person name="Cheng H."/>
            <person name="Xu X.-W."/>
        </authorList>
    </citation>
    <scope>NUCLEOTIDE SEQUENCE [LARGE SCALE GENOMIC DNA]</scope>
    <source>
        <strain evidence="2 3">JW12</strain>
    </source>
</reference>
<name>A0A1E8FAM3_9ALTE</name>
<dbReference type="EMBL" id="MJIC01000015">
    <property type="protein sequence ID" value="OFI32965.1"/>
    <property type="molecule type" value="Genomic_DNA"/>
</dbReference>
<dbReference type="STRING" id="1856405.BFC17_01425"/>
<keyword evidence="3" id="KW-1185">Reference proteome</keyword>
<comment type="caution">
    <text evidence="2">The sequence shown here is derived from an EMBL/GenBank/DDBJ whole genome shotgun (WGS) entry which is preliminary data.</text>
</comment>
<organism evidence="2 3">
    <name type="scientific">Alteromonas lipolytica</name>
    <dbReference type="NCBI Taxonomy" id="1856405"/>
    <lineage>
        <taxon>Bacteria</taxon>
        <taxon>Pseudomonadati</taxon>
        <taxon>Pseudomonadota</taxon>
        <taxon>Gammaproteobacteria</taxon>
        <taxon>Alteromonadales</taxon>
        <taxon>Alteromonadaceae</taxon>
        <taxon>Alteromonas/Salinimonas group</taxon>
        <taxon>Alteromonas</taxon>
    </lineage>
</organism>
<proteinExistence type="predicted"/>
<evidence type="ECO:0000313" key="2">
    <source>
        <dbReference type="EMBL" id="OFI32965.1"/>
    </source>
</evidence>
<protein>
    <submittedName>
        <fullName evidence="2">Uncharacterized protein</fullName>
    </submittedName>
</protein>
<dbReference type="Proteomes" id="UP000176037">
    <property type="component" value="Unassembled WGS sequence"/>
</dbReference>
<feature type="transmembrane region" description="Helical" evidence="1">
    <location>
        <begin position="6"/>
        <end position="23"/>
    </location>
</feature>
<accession>A0A1E8FAM3</accession>
<evidence type="ECO:0000256" key="1">
    <source>
        <dbReference type="SAM" id="Phobius"/>
    </source>
</evidence>
<dbReference type="AlphaFoldDB" id="A0A1E8FAM3"/>
<sequence length="93" mass="10465">MIHTEVILLVSAMIGLGLFCHYLDAKYQWQLSAWFYGKPVNPFLKKVAASGHSSAETKKDAEIAALKERIAVLEKIVTEPAYELNQELSKLCR</sequence>